<sequence length="303" mass="36567">MQDSQNLKDLQVQLTKFISRLEELERENKYLKEHVMNQQYQLMQNVKIIDTKYQQMHRKYLKCLYRYGISQSCLTSMISHYNKLIGAEKMDLKQCIDRFGVVYEKDKIINEEEMKNIIKDRISKDSEEIQTLFFPNKFYRNECLSEKDSLQNTCTFQSLQSQRCKMQSSLQTNSELYTENSDETIINNLTTQRYLEKLQFDYQNDQTLHYPKTFKVERLLQQSNRDPNTQILTDRSMRMKQDRRAESKAEQNHNSRLDVKCSPQKQLNLSINEDRVKRFDNHQENEVKQQRRRSRAERLNLQP</sequence>
<keyword evidence="1" id="KW-0175">Coiled coil</keyword>
<protein>
    <submittedName>
        <fullName evidence="3">Uncharacterized protein</fullName>
    </submittedName>
</protein>
<comment type="caution">
    <text evidence="3">The sequence shown here is derived from an EMBL/GenBank/DDBJ whole genome shotgun (WGS) entry which is preliminary data.</text>
</comment>
<feature type="region of interest" description="Disordered" evidence="2">
    <location>
        <begin position="235"/>
        <end position="265"/>
    </location>
</feature>
<evidence type="ECO:0000256" key="2">
    <source>
        <dbReference type="SAM" id="MobiDB-lite"/>
    </source>
</evidence>
<evidence type="ECO:0000313" key="4">
    <source>
        <dbReference type="Proteomes" id="UP000683925"/>
    </source>
</evidence>
<feature type="compositionally biased region" description="Basic and acidic residues" evidence="2">
    <location>
        <begin position="235"/>
        <end position="259"/>
    </location>
</feature>
<reference evidence="3" key="1">
    <citation type="submission" date="2021-01" db="EMBL/GenBank/DDBJ databases">
        <authorList>
            <consortium name="Genoscope - CEA"/>
            <person name="William W."/>
        </authorList>
    </citation>
    <scope>NUCLEOTIDE SEQUENCE</scope>
</reference>
<gene>
    <name evidence="3" type="ORF">POCTA_138.1.T1120048</name>
</gene>
<organism evidence="3 4">
    <name type="scientific">Paramecium octaurelia</name>
    <dbReference type="NCBI Taxonomy" id="43137"/>
    <lineage>
        <taxon>Eukaryota</taxon>
        <taxon>Sar</taxon>
        <taxon>Alveolata</taxon>
        <taxon>Ciliophora</taxon>
        <taxon>Intramacronucleata</taxon>
        <taxon>Oligohymenophorea</taxon>
        <taxon>Peniculida</taxon>
        <taxon>Parameciidae</taxon>
        <taxon>Paramecium</taxon>
    </lineage>
</organism>
<dbReference type="OrthoDB" id="305586at2759"/>
<dbReference type="AlphaFoldDB" id="A0A8S1X2G1"/>
<dbReference type="EMBL" id="CAJJDP010000112">
    <property type="protein sequence ID" value="CAD8196528.1"/>
    <property type="molecule type" value="Genomic_DNA"/>
</dbReference>
<feature type="compositionally biased region" description="Basic and acidic residues" evidence="2">
    <location>
        <begin position="277"/>
        <end position="289"/>
    </location>
</feature>
<dbReference type="OMA" id="MHRKYLK"/>
<feature type="coiled-coil region" evidence="1">
    <location>
        <begin position="7"/>
        <end position="41"/>
    </location>
</feature>
<evidence type="ECO:0000256" key="1">
    <source>
        <dbReference type="SAM" id="Coils"/>
    </source>
</evidence>
<evidence type="ECO:0000313" key="3">
    <source>
        <dbReference type="EMBL" id="CAD8196528.1"/>
    </source>
</evidence>
<feature type="region of interest" description="Disordered" evidence="2">
    <location>
        <begin position="277"/>
        <end position="303"/>
    </location>
</feature>
<dbReference type="Proteomes" id="UP000683925">
    <property type="component" value="Unassembled WGS sequence"/>
</dbReference>
<name>A0A8S1X2G1_PAROT</name>
<keyword evidence="4" id="KW-1185">Reference proteome</keyword>
<proteinExistence type="predicted"/>
<accession>A0A8S1X2G1</accession>